<feature type="transmembrane region" description="Helical" evidence="8">
    <location>
        <begin position="167"/>
        <end position="190"/>
    </location>
</feature>
<evidence type="ECO:0000256" key="1">
    <source>
        <dbReference type="ARBA" id="ARBA00000085"/>
    </source>
</evidence>
<keyword evidence="8" id="KW-0472">Membrane</keyword>
<dbReference type="Gene3D" id="3.30.565.10">
    <property type="entry name" value="Histidine kinase-like ATPase, C-terminal domain"/>
    <property type="match status" value="1"/>
</dbReference>
<dbReference type="InterPro" id="IPR050428">
    <property type="entry name" value="TCS_sensor_his_kinase"/>
</dbReference>
<dbReference type="GO" id="GO:0005886">
    <property type="term" value="C:plasma membrane"/>
    <property type="evidence" value="ECO:0007669"/>
    <property type="project" value="TreeGrafter"/>
</dbReference>
<dbReference type="SMART" id="SM00387">
    <property type="entry name" value="HATPase_c"/>
    <property type="match status" value="1"/>
</dbReference>
<keyword evidence="5 8" id="KW-0812">Transmembrane</keyword>
<dbReference type="Gene3D" id="1.10.287.130">
    <property type="match status" value="1"/>
</dbReference>
<dbReference type="SMART" id="SM00388">
    <property type="entry name" value="HisKA"/>
    <property type="match status" value="1"/>
</dbReference>
<evidence type="ECO:0000256" key="3">
    <source>
        <dbReference type="ARBA" id="ARBA00022553"/>
    </source>
</evidence>
<dbReference type="PANTHER" id="PTHR45436">
    <property type="entry name" value="SENSOR HISTIDINE KINASE YKOH"/>
    <property type="match status" value="1"/>
</dbReference>
<evidence type="ECO:0000256" key="4">
    <source>
        <dbReference type="ARBA" id="ARBA00022679"/>
    </source>
</evidence>
<evidence type="ECO:0000259" key="9">
    <source>
        <dbReference type="PROSITE" id="PS50109"/>
    </source>
</evidence>
<evidence type="ECO:0000256" key="6">
    <source>
        <dbReference type="ARBA" id="ARBA00022777"/>
    </source>
</evidence>
<dbReference type="GO" id="GO:0000155">
    <property type="term" value="F:phosphorelay sensor kinase activity"/>
    <property type="evidence" value="ECO:0007669"/>
    <property type="project" value="InterPro"/>
</dbReference>
<evidence type="ECO:0000256" key="7">
    <source>
        <dbReference type="ARBA" id="ARBA00022989"/>
    </source>
</evidence>
<dbReference type="PROSITE" id="PS50109">
    <property type="entry name" value="HIS_KIN"/>
    <property type="match status" value="1"/>
</dbReference>
<dbReference type="Proteomes" id="UP000249046">
    <property type="component" value="Unassembled WGS sequence"/>
</dbReference>
<dbReference type="PANTHER" id="PTHR45436:SF1">
    <property type="entry name" value="SENSOR PROTEIN QSEC"/>
    <property type="match status" value="1"/>
</dbReference>
<keyword evidence="7 8" id="KW-1133">Transmembrane helix</keyword>
<dbReference type="InterPro" id="IPR005467">
    <property type="entry name" value="His_kinase_dom"/>
</dbReference>
<dbReference type="EC" id="2.7.13.3" evidence="2"/>
<dbReference type="SUPFAM" id="SSF47384">
    <property type="entry name" value="Homodimeric domain of signal transducing histidine kinase"/>
    <property type="match status" value="1"/>
</dbReference>
<keyword evidence="6 10" id="KW-0418">Kinase</keyword>
<gene>
    <name evidence="10" type="ORF">DI564_08975</name>
</gene>
<organism evidence="10 11">
    <name type="scientific">Rhodanobacter denitrificans</name>
    <dbReference type="NCBI Taxonomy" id="666685"/>
    <lineage>
        <taxon>Bacteria</taxon>
        <taxon>Pseudomonadati</taxon>
        <taxon>Pseudomonadota</taxon>
        <taxon>Gammaproteobacteria</taxon>
        <taxon>Lysobacterales</taxon>
        <taxon>Rhodanobacteraceae</taxon>
        <taxon>Rhodanobacter</taxon>
    </lineage>
</organism>
<evidence type="ECO:0000256" key="5">
    <source>
        <dbReference type="ARBA" id="ARBA00022692"/>
    </source>
</evidence>
<dbReference type="InterPro" id="IPR003661">
    <property type="entry name" value="HisK_dim/P_dom"/>
</dbReference>
<feature type="transmembrane region" description="Helical" evidence="8">
    <location>
        <begin position="54"/>
        <end position="73"/>
    </location>
</feature>
<accession>A0A2W5KJ05</accession>
<evidence type="ECO:0000313" key="10">
    <source>
        <dbReference type="EMBL" id="PZQ15448.1"/>
    </source>
</evidence>
<proteinExistence type="predicted"/>
<feature type="transmembrane region" description="Helical" evidence="8">
    <location>
        <begin position="24"/>
        <end position="47"/>
    </location>
</feature>
<keyword evidence="3" id="KW-0597">Phosphoprotein</keyword>
<reference evidence="10 11" key="1">
    <citation type="submission" date="2017-08" db="EMBL/GenBank/DDBJ databases">
        <title>Infants hospitalized years apart are colonized by the same room-sourced microbial strains.</title>
        <authorList>
            <person name="Brooks B."/>
            <person name="Olm M.R."/>
            <person name="Firek B.A."/>
            <person name="Baker R."/>
            <person name="Thomas B.C."/>
            <person name="Morowitz M.J."/>
            <person name="Banfield J.F."/>
        </authorList>
    </citation>
    <scope>NUCLEOTIDE SEQUENCE [LARGE SCALE GENOMIC DNA]</scope>
    <source>
        <strain evidence="10">S2_005_003_R2_42</strain>
    </source>
</reference>
<dbReference type="SUPFAM" id="SSF55874">
    <property type="entry name" value="ATPase domain of HSP90 chaperone/DNA topoisomerase II/histidine kinase"/>
    <property type="match status" value="1"/>
</dbReference>
<evidence type="ECO:0000313" key="11">
    <source>
        <dbReference type="Proteomes" id="UP000249046"/>
    </source>
</evidence>
<dbReference type="InterPro" id="IPR003594">
    <property type="entry name" value="HATPase_dom"/>
</dbReference>
<feature type="domain" description="Histidine kinase" evidence="9">
    <location>
        <begin position="219"/>
        <end position="428"/>
    </location>
</feature>
<feature type="transmembrane region" description="Helical" evidence="8">
    <location>
        <begin position="126"/>
        <end position="147"/>
    </location>
</feature>
<protein>
    <recommendedName>
        <fullName evidence="2">histidine kinase</fullName>
        <ecNumber evidence="2">2.7.13.3</ecNumber>
    </recommendedName>
</protein>
<evidence type="ECO:0000256" key="2">
    <source>
        <dbReference type="ARBA" id="ARBA00012438"/>
    </source>
</evidence>
<dbReference type="EMBL" id="QFPO01000006">
    <property type="protein sequence ID" value="PZQ15448.1"/>
    <property type="molecule type" value="Genomic_DNA"/>
</dbReference>
<dbReference type="Pfam" id="PF02518">
    <property type="entry name" value="HATPase_c"/>
    <property type="match status" value="1"/>
</dbReference>
<feature type="transmembrane region" description="Helical" evidence="8">
    <location>
        <begin position="93"/>
        <end position="114"/>
    </location>
</feature>
<dbReference type="InterPro" id="IPR036097">
    <property type="entry name" value="HisK_dim/P_sf"/>
</dbReference>
<keyword evidence="4" id="KW-0808">Transferase</keyword>
<dbReference type="InterPro" id="IPR036890">
    <property type="entry name" value="HATPase_C_sf"/>
</dbReference>
<dbReference type="Pfam" id="PF00512">
    <property type="entry name" value="HisKA"/>
    <property type="match status" value="1"/>
</dbReference>
<evidence type="ECO:0000256" key="8">
    <source>
        <dbReference type="SAM" id="Phobius"/>
    </source>
</evidence>
<sequence length="436" mass="46350">MSPSTTATADTWPHGPRQLVSTLAWLRLCAVAGQALTVAFVAVWLDLPIAVGPLAIGIAILAAFALFAFWRLAQPWPVGSAEAVVHIAIDTIVLGYLLYLTGGATNPFVSLLVMPITLTAAALPRLYVAAVATLAATTYLVLLRWYLPLPYVHGDRSYNVFNLHVAGMAISFVITAGLLGFFIAGLAGALRARQAASEHERERALRDEGILAIATQAAGTAHELNTPLSTMRTLLTELRREHGDQPQLAEDLALLAGQADRCRDILRELVAVGRNQLAGKPERTTIGAYVDAARRSFALLRPEIELEYAPDEAVVERPVHIVPALRHALINLLNNAGDASRSAGESRVALQAAIVGGWLELRVRDYGPGLDAPAPGGASIGFFTTKRDGLGLGLALTKATAERLGGELIAQRPDGGGTLQRLRLPVSVLENAGHDV</sequence>
<dbReference type="CDD" id="cd00082">
    <property type="entry name" value="HisKA"/>
    <property type="match status" value="1"/>
</dbReference>
<comment type="caution">
    <text evidence="10">The sequence shown here is derived from an EMBL/GenBank/DDBJ whole genome shotgun (WGS) entry which is preliminary data.</text>
</comment>
<dbReference type="AlphaFoldDB" id="A0A2W5KJ05"/>
<name>A0A2W5KJ05_9GAMM</name>
<comment type="catalytic activity">
    <reaction evidence="1">
        <text>ATP + protein L-histidine = ADP + protein N-phospho-L-histidine.</text>
        <dbReference type="EC" id="2.7.13.3"/>
    </reaction>
</comment>